<keyword evidence="2" id="KW-1185">Reference proteome</keyword>
<sequence length="99" mass="11160">MKIQSNSTTLIPSYSSAQSNDIHFKEVQLSSAVISENMKEAKSSDIREDLSSKYDVRKATVKEITEISQALYRAGETSLKEVVILIFDYEGVTNNIIRR</sequence>
<name>A0ABU6P3T8_9BACI</name>
<protein>
    <submittedName>
        <fullName evidence="1">Uncharacterized protein</fullName>
    </submittedName>
</protein>
<gene>
    <name evidence="1" type="ORF">P9271_22190</name>
</gene>
<organism evidence="1 2">
    <name type="scientific">Metabacillus fastidiosus</name>
    <dbReference type="NCBI Taxonomy" id="1458"/>
    <lineage>
        <taxon>Bacteria</taxon>
        <taxon>Bacillati</taxon>
        <taxon>Bacillota</taxon>
        <taxon>Bacilli</taxon>
        <taxon>Bacillales</taxon>
        <taxon>Bacillaceae</taxon>
        <taxon>Metabacillus</taxon>
    </lineage>
</organism>
<proteinExistence type="predicted"/>
<reference evidence="1 2" key="1">
    <citation type="submission" date="2023-03" db="EMBL/GenBank/DDBJ databases">
        <title>Bacillus Genome Sequencing.</title>
        <authorList>
            <person name="Dunlap C."/>
        </authorList>
    </citation>
    <scope>NUCLEOTIDE SEQUENCE [LARGE SCALE GENOMIC DNA]</scope>
    <source>
        <strain evidence="1 2">NRS-1717</strain>
    </source>
</reference>
<dbReference type="RefSeq" id="WP_066233404.1">
    <property type="nucleotide sequence ID" value="NZ_JARTFQ010000003.1"/>
</dbReference>
<comment type="caution">
    <text evidence="1">The sequence shown here is derived from an EMBL/GenBank/DDBJ whole genome shotgun (WGS) entry which is preliminary data.</text>
</comment>
<dbReference type="Proteomes" id="UP001342826">
    <property type="component" value="Unassembled WGS sequence"/>
</dbReference>
<dbReference type="EMBL" id="JARTFS010000021">
    <property type="protein sequence ID" value="MED4404001.1"/>
    <property type="molecule type" value="Genomic_DNA"/>
</dbReference>
<evidence type="ECO:0000313" key="1">
    <source>
        <dbReference type="EMBL" id="MED4404001.1"/>
    </source>
</evidence>
<dbReference type="GeneID" id="301142466"/>
<evidence type="ECO:0000313" key="2">
    <source>
        <dbReference type="Proteomes" id="UP001342826"/>
    </source>
</evidence>
<accession>A0ABU6P3T8</accession>